<feature type="compositionally biased region" description="Polar residues" evidence="2">
    <location>
        <begin position="150"/>
        <end position="159"/>
    </location>
</feature>
<protein>
    <submittedName>
        <fullName evidence="3">Uncharacterized protein</fullName>
    </submittedName>
</protein>
<feature type="compositionally biased region" description="Basic and acidic residues" evidence="2">
    <location>
        <begin position="288"/>
        <end position="304"/>
    </location>
</feature>
<feature type="compositionally biased region" description="Basic and acidic residues" evidence="2">
    <location>
        <begin position="315"/>
        <end position="332"/>
    </location>
</feature>
<proteinExistence type="predicted"/>
<feature type="compositionally biased region" description="Basic and acidic residues" evidence="2">
    <location>
        <begin position="649"/>
        <end position="669"/>
    </location>
</feature>
<name>A0A1I8QC82_STOCA</name>
<feature type="compositionally biased region" description="Basic and acidic residues" evidence="2">
    <location>
        <begin position="457"/>
        <end position="494"/>
    </location>
</feature>
<evidence type="ECO:0000256" key="1">
    <source>
        <dbReference type="SAM" id="Coils"/>
    </source>
</evidence>
<evidence type="ECO:0000256" key="2">
    <source>
        <dbReference type="SAM" id="MobiDB-lite"/>
    </source>
</evidence>
<dbReference type="VEuPathDB" id="VectorBase:SCAU015812"/>
<dbReference type="OrthoDB" id="8008330at2759"/>
<feature type="compositionally biased region" description="Basic residues" evidence="2">
    <location>
        <begin position="305"/>
        <end position="314"/>
    </location>
</feature>
<feature type="region of interest" description="Disordered" evidence="2">
    <location>
        <begin position="150"/>
        <end position="173"/>
    </location>
</feature>
<feature type="compositionally biased region" description="Basic and acidic residues" evidence="2">
    <location>
        <begin position="559"/>
        <end position="579"/>
    </location>
</feature>
<dbReference type="AlphaFoldDB" id="A0A1I8QC82"/>
<organism evidence="3 4">
    <name type="scientific">Stomoxys calcitrans</name>
    <name type="common">Stable fly</name>
    <name type="synonym">Conops calcitrans</name>
    <dbReference type="NCBI Taxonomy" id="35570"/>
    <lineage>
        <taxon>Eukaryota</taxon>
        <taxon>Metazoa</taxon>
        <taxon>Ecdysozoa</taxon>
        <taxon>Arthropoda</taxon>
        <taxon>Hexapoda</taxon>
        <taxon>Insecta</taxon>
        <taxon>Pterygota</taxon>
        <taxon>Neoptera</taxon>
        <taxon>Endopterygota</taxon>
        <taxon>Diptera</taxon>
        <taxon>Brachycera</taxon>
        <taxon>Muscomorpha</taxon>
        <taxon>Muscoidea</taxon>
        <taxon>Muscidae</taxon>
        <taxon>Stomoxys</taxon>
    </lineage>
</organism>
<feature type="compositionally biased region" description="Basic and acidic residues" evidence="2">
    <location>
        <begin position="512"/>
        <end position="523"/>
    </location>
</feature>
<dbReference type="KEGG" id="scac:106093813"/>
<feature type="compositionally biased region" description="Low complexity" evidence="2">
    <location>
        <begin position="624"/>
        <end position="641"/>
    </location>
</feature>
<gene>
    <name evidence="3" type="primary">106093813</name>
</gene>
<keyword evidence="4" id="KW-1185">Reference proteome</keyword>
<reference evidence="3" key="1">
    <citation type="submission" date="2020-05" db="UniProtKB">
        <authorList>
            <consortium name="EnsemblMetazoa"/>
        </authorList>
    </citation>
    <scope>IDENTIFICATION</scope>
    <source>
        <strain evidence="3">USDA</strain>
    </source>
</reference>
<feature type="region of interest" description="Disordered" evidence="2">
    <location>
        <begin position="269"/>
        <end position="710"/>
    </location>
</feature>
<feature type="compositionally biased region" description="Basic and acidic residues" evidence="2">
    <location>
        <begin position="530"/>
        <end position="550"/>
    </location>
</feature>
<dbReference type="Proteomes" id="UP000095300">
    <property type="component" value="Unassembled WGS sequence"/>
</dbReference>
<keyword evidence="1" id="KW-0175">Coiled coil</keyword>
<accession>A0A1I8QC82</accession>
<feature type="compositionally biased region" description="Basic and acidic residues" evidence="2">
    <location>
        <begin position="680"/>
        <end position="703"/>
    </location>
</feature>
<feature type="compositionally biased region" description="Basic and acidic residues" evidence="2">
    <location>
        <begin position="340"/>
        <end position="372"/>
    </location>
</feature>
<evidence type="ECO:0000313" key="3">
    <source>
        <dbReference type="EnsemblMetazoa" id="SCAU015812-PA"/>
    </source>
</evidence>
<feature type="coiled-coil region" evidence="1">
    <location>
        <begin position="714"/>
        <end position="746"/>
    </location>
</feature>
<feature type="compositionally biased region" description="Basic and acidic residues" evidence="2">
    <location>
        <begin position="399"/>
        <end position="443"/>
    </location>
</feature>
<feature type="compositionally biased region" description="Low complexity" evidence="2">
    <location>
        <begin position="605"/>
        <end position="616"/>
    </location>
</feature>
<evidence type="ECO:0000313" key="4">
    <source>
        <dbReference type="Proteomes" id="UP000095300"/>
    </source>
</evidence>
<sequence>MMLLRYETTLIVYQHKDKTILCRVNVVPAKHRDPHNTCRALTTDQWSSFDKELRSWLDIRDTNESSDSEEDKLCQFIVKPNLEVKIRKSKLSSKVFYKCVKNPDSAEELTTSDALPVLDCKLEYKENVPTKLPLTPSIPSDEYEPIATTNALDNTTGSLSYEPYTPSKKKPSSKYSIADTIKTPGLDFLGFESADDGYSPLVDGNVALSEATVPIYKAAPIGDSPDSIANEVIQETDDENESGRYRLKREKQRINAALGEYIPDIVEDAPAYNPTPIEDTAKQQKPKVPKEFINKEEEANEDRKKLPKNKKRDKSFKEIKSSSSRRKEDKEIQSSSENEDFIHRSKDKEKKTDGQKSKENKSHKGSKEDVILKSRTRSTKKSSPLSSSEDEFEKLSAPSKEKDTKKEKRRSKEEILEKSSKTESTGRDTKESKVVNAKSETKDLPGLPSSSSEEDYEKWFTKPKEKDRKKEKRRSKEEVVENNKKSESSKKDAKSTTSIDGEDKSNRHKDKKKEEKRKSKETTADTGQTEAKKDDEKVPLTESTTRKDKTSTSSSNSIRRSERSPAKPRRFIEEQEKYLHQKKPRNKELFGTDDDDEPDNKPKASDSNNNSSNKLSTTAFQTPKSNNKPKSILLSSSSSSSAKKKRKRNDCEQEKADINKWLGKKDSKPQGETGVSSSKSFEDKSSKKLKSSKDGKETARSKSDSPQPMDIVMLSEKEMEIIRTKAKKQREDNEKLKAALEKVNIAPKEVEQLSLKDMTLKDLMDTFEVYKPDLDKIYEKYCKKDHVKSHEGANHCLVIGLIDRNIQFKMLEQLSEVYNSTNSTTQATLYANALLPEWVLRIFMERYNLKRTEAIQHIEDQDAYMSYTEAQNENSFLGEL</sequence>
<dbReference type="EnsemblMetazoa" id="SCAU015812-RA">
    <property type="protein sequence ID" value="SCAU015812-PA"/>
    <property type="gene ID" value="SCAU015812"/>
</dbReference>